<organism evidence="2 3">
    <name type="scientific">Adiantum capillus-veneris</name>
    <name type="common">Maidenhair fern</name>
    <dbReference type="NCBI Taxonomy" id="13818"/>
    <lineage>
        <taxon>Eukaryota</taxon>
        <taxon>Viridiplantae</taxon>
        <taxon>Streptophyta</taxon>
        <taxon>Embryophyta</taxon>
        <taxon>Tracheophyta</taxon>
        <taxon>Polypodiopsida</taxon>
        <taxon>Polypodiidae</taxon>
        <taxon>Polypodiales</taxon>
        <taxon>Pteridineae</taxon>
        <taxon>Pteridaceae</taxon>
        <taxon>Vittarioideae</taxon>
        <taxon>Adiantum</taxon>
    </lineage>
</organism>
<dbReference type="Proteomes" id="UP000886520">
    <property type="component" value="Chromosome 12"/>
</dbReference>
<dbReference type="EMBL" id="JABFUD020000012">
    <property type="protein sequence ID" value="KAI5072050.1"/>
    <property type="molecule type" value="Genomic_DNA"/>
</dbReference>
<proteinExistence type="predicted"/>
<feature type="region of interest" description="Disordered" evidence="1">
    <location>
        <begin position="131"/>
        <end position="160"/>
    </location>
</feature>
<dbReference type="InterPro" id="IPR040378">
    <property type="entry name" value="BASL"/>
</dbReference>
<feature type="compositionally biased region" description="Low complexity" evidence="1">
    <location>
        <begin position="45"/>
        <end position="61"/>
    </location>
</feature>
<evidence type="ECO:0000256" key="1">
    <source>
        <dbReference type="SAM" id="MobiDB-lite"/>
    </source>
</evidence>
<accession>A0A9D4UQH1</accession>
<keyword evidence="3" id="KW-1185">Reference proteome</keyword>
<reference evidence="2" key="1">
    <citation type="submission" date="2021-01" db="EMBL/GenBank/DDBJ databases">
        <title>Adiantum capillus-veneris genome.</title>
        <authorList>
            <person name="Fang Y."/>
            <person name="Liao Q."/>
        </authorList>
    </citation>
    <scope>NUCLEOTIDE SEQUENCE</scope>
    <source>
        <strain evidence="2">H3</strain>
        <tissue evidence="2">Leaf</tissue>
    </source>
</reference>
<dbReference type="GO" id="GO:0009786">
    <property type="term" value="P:regulation of asymmetric cell division"/>
    <property type="evidence" value="ECO:0007669"/>
    <property type="project" value="InterPro"/>
</dbReference>
<dbReference type="AlphaFoldDB" id="A0A9D4UQH1"/>
<dbReference type="OrthoDB" id="1300198at2759"/>
<protein>
    <submittedName>
        <fullName evidence="2">Uncharacterized protein</fullName>
    </submittedName>
</protein>
<sequence length="571" mass="63156">MCNSAEQAGVDQANESSKDNGFTSESDLLFICANTPDGNGNIGKNSNDMHSSDQSSSVNDSCCHKDLGTRPRMSEHSCTMRFADLKHFSFNATTEAGMMDTLPTDKEVMPKPVGLEIEIDVIDRMKLKKEDMQETRGDETADSIVSSAISDGNFGQTPEDSEMPVLNLEAGGQQFASKAIEEAATDVYNGAKQLEIQARMQQFDDTELDHSSIAESVGKFECHSTCPPTDPEQKMSTLKYDVSSSQEVNTQNMELLSGAREYVTCIDERQSTTKEMTDDKPAMISPKDTITGNMQFSNTCQDSDISTITCIAARSQAGSGNLTRRMASGSEELAVEHCQERLKQASQDPSIEIEQQEVKVGPQIVHTLNIKGNIGPELADFFSNARDLKHEVEIEEHEHVPIKIKSPPKRKSYKESPRSLRMLLFSDETASFTKKEEKYKRDGRGMEFSNKIVPAFEGIGDESRNEDINLPKWHEIADNVETSTCFSGQLAFSGALTYQGLISYSGQVAYSGNISHRSDSSTSTRSFAFPILASEWSASPVKIGAPDPRFFRQEKKWHLCSCCKRPSTLFD</sequence>
<feature type="region of interest" description="Disordered" evidence="1">
    <location>
        <begin position="1"/>
        <end position="22"/>
    </location>
</feature>
<comment type="caution">
    <text evidence="2">The sequence shown here is derived from an EMBL/GenBank/DDBJ whole genome shotgun (WGS) entry which is preliminary data.</text>
</comment>
<name>A0A9D4UQH1_ADICA</name>
<dbReference type="PANTHER" id="PTHR33914">
    <property type="entry name" value="18S PRE-RIBOSOMAL ASSEMBLY PROTEIN GAR2-LIKE PROTEIN"/>
    <property type="match status" value="1"/>
</dbReference>
<feature type="compositionally biased region" description="Polar residues" evidence="1">
    <location>
        <begin position="143"/>
        <end position="158"/>
    </location>
</feature>
<evidence type="ECO:0000313" key="2">
    <source>
        <dbReference type="EMBL" id="KAI5072050.1"/>
    </source>
</evidence>
<evidence type="ECO:0000313" key="3">
    <source>
        <dbReference type="Proteomes" id="UP000886520"/>
    </source>
</evidence>
<feature type="region of interest" description="Disordered" evidence="1">
    <location>
        <begin position="41"/>
        <end position="63"/>
    </location>
</feature>
<dbReference type="PANTHER" id="PTHR33914:SF20">
    <property type="match status" value="1"/>
</dbReference>
<gene>
    <name evidence="2" type="ORF">GOP47_0012156</name>
</gene>
<feature type="compositionally biased region" description="Polar residues" evidence="1">
    <location>
        <begin position="13"/>
        <end position="22"/>
    </location>
</feature>